<dbReference type="AlphaFoldDB" id="A0AAV4XL97"/>
<sequence>MELLFLFCSFVLLNRGGASEINSGKKRKPGFFLLAKFSEKNPAKMKFCTPLLLCHVRSPVPQLRLAGGRQPFYGSAHHHRNENNIMEILAAGLVVKLLQEMNHHHGR</sequence>
<reference evidence="2 3" key="1">
    <citation type="submission" date="2021-06" db="EMBL/GenBank/DDBJ databases">
        <title>Caerostris extrusa draft genome.</title>
        <authorList>
            <person name="Kono N."/>
            <person name="Arakawa K."/>
        </authorList>
    </citation>
    <scope>NUCLEOTIDE SEQUENCE [LARGE SCALE GENOMIC DNA]</scope>
</reference>
<dbReference type="Proteomes" id="UP001054945">
    <property type="component" value="Unassembled WGS sequence"/>
</dbReference>
<evidence type="ECO:0000313" key="3">
    <source>
        <dbReference type="Proteomes" id="UP001054945"/>
    </source>
</evidence>
<keyword evidence="3" id="KW-1185">Reference proteome</keyword>
<protein>
    <recommendedName>
        <fullName evidence="4">Secreted protein</fullName>
    </recommendedName>
</protein>
<evidence type="ECO:0000256" key="1">
    <source>
        <dbReference type="SAM" id="SignalP"/>
    </source>
</evidence>
<keyword evidence="1" id="KW-0732">Signal</keyword>
<evidence type="ECO:0008006" key="4">
    <source>
        <dbReference type="Google" id="ProtNLM"/>
    </source>
</evidence>
<feature type="chain" id="PRO_5043495475" description="Secreted protein" evidence="1">
    <location>
        <begin position="19"/>
        <end position="107"/>
    </location>
</feature>
<gene>
    <name evidence="2" type="ORF">CEXT_244401</name>
</gene>
<evidence type="ECO:0000313" key="2">
    <source>
        <dbReference type="EMBL" id="GIY94799.1"/>
    </source>
</evidence>
<proteinExistence type="predicted"/>
<dbReference type="EMBL" id="BPLR01017825">
    <property type="protein sequence ID" value="GIY94799.1"/>
    <property type="molecule type" value="Genomic_DNA"/>
</dbReference>
<accession>A0AAV4XL97</accession>
<organism evidence="2 3">
    <name type="scientific">Caerostris extrusa</name>
    <name type="common">Bark spider</name>
    <name type="synonym">Caerostris bankana</name>
    <dbReference type="NCBI Taxonomy" id="172846"/>
    <lineage>
        <taxon>Eukaryota</taxon>
        <taxon>Metazoa</taxon>
        <taxon>Ecdysozoa</taxon>
        <taxon>Arthropoda</taxon>
        <taxon>Chelicerata</taxon>
        <taxon>Arachnida</taxon>
        <taxon>Araneae</taxon>
        <taxon>Araneomorphae</taxon>
        <taxon>Entelegynae</taxon>
        <taxon>Araneoidea</taxon>
        <taxon>Araneidae</taxon>
        <taxon>Caerostris</taxon>
    </lineage>
</organism>
<comment type="caution">
    <text evidence="2">The sequence shown here is derived from an EMBL/GenBank/DDBJ whole genome shotgun (WGS) entry which is preliminary data.</text>
</comment>
<name>A0AAV4XL97_CAEEX</name>
<feature type="signal peptide" evidence="1">
    <location>
        <begin position="1"/>
        <end position="18"/>
    </location>
</feature>